<organism evidence="1 2">
    <name type="scientific">Campylobacter showae CSUNSWCD</name>
    <dbReference type="NCBI Taxonomy" id="1244083"/>
    <lineage>
        <taxon>Bacteria</taxon>
        <taxon>Pseudomonadati</taxon>
        <taxon>Campylobacterota</taxon>
        <taxon>Epsilonproteobacteria</taxon>
        <taxon>Campylobacterales</taxon>
        <taxon>Campylobacteraceae</taxon>
        <taxon>Campylobacter</taxon>
    </lineage>
</organism>
<protein>
    <submittedName>
        <fullName evidence="1">Uncharacterized protein</fullName>
    </submittedName>
</protein>
<dbReference type="AlphaFoldDB" id="M5IG66"/>
<proteinExistence type="predicted"/>
<dbReference type="RefSeq" id="WP_009494901.1">
    <property type="nucleotide sequence ID" value="NZ_AMZQ01000007.1"/>
</dbReference>
<sequence>MKIYKASRRKSGSFKFSFCLRDDSGLFGSRSRRRRPKFSVSDANLTDSLAANLANLTNF</sequence>
<reference evidence="1 2" key="1">
    <citation type="journal article" date="2013" name="Genome Announc.">
        <title>Genome Sequence of Campylobacter showae UNSWCD, Isolated from a Patient with Crohn's Disease.</title>
        <authorList>
            <person name="Tay A.P."/>
            <person name="Kaakoush N.O."/>
            <person name="Deshpande N.P."/>
            <person name="Chen Z."/>
            <person name="Mitchell H."/>
            <person name="Wilkins M.R."/>
        </authorList>
    </citation>
    <scope>NUCLEOTIDE SEQUENCE [LARGE SCALE GENOMIC DNA]</scope>
    <source>
        <strain evidence="1 2">CSUNSWCD</strain>
    </source>
</reference>
<dbReference type="EMBL" id="AMZQ01000007">
    <property type="protein sequence ID" value="EKU11457.1"/>
    <property type="molecule type" value="Genomic_DNA"/>
</dbReference>
<gene>
    <name evidence="1" type="ORF">CSUNSWCD_2083</name>
</gene>
<evidence type="ECO:0000313" key="2">
    <source>
        <dbReference type="Proteomes" id="UP000011939"/>
    </source>
</evidence>
<name>M5IG66_9BACT</name>
<comment type="caution">
    <text evidence="1">The sequence shown here is derived from an EMBL/GenBank/DDBJ whole genome shotgun (WGS) entry which is preliminary data.</text>
</comment>
<dbReference type="STRING" id="1244083.CSUNSWCD_2083"/>
<accession>M5IG66</accession>
<dbReference type="PATRIC" id="fig|1244083.3.peg.1325"/>
<evidence type="ECO:0000313" key="1">
    <source>
        <dbReference type="EMBL" id="EKU11457.1"/>
    </source>
</evidence>
<dbReference type="Proteomes" id="UP000011939">
    <property type="component" value="Unassembled WGS sequence"/>
</dbReference>